<reference evidence="3" key="1">
    <citation type="submission" date="2016-10" db="EMBL/GenBank/DDBJ databases">
        <authorList>
            <person name="Varghese N."/>
            <person name="Submissions S."/>
        </authorList>
    </citation>
    <scope>NUCLEOTIDE SEQUENCE [LARGE SCALE GENOMIC DNA]</scope>
    <source>
        <strain evidence="3">CGMCC 1.8946</strain>
    </source>
</reference>
<dbReference type="STRING" id="624147.SAMN04487970_10792"/>
<dbReference type="AlphaFoldDB" id="A0A1G4TYB1"/>
<evidence type="ECO:0000256" key="1">
    <source>
        <dbReference type="SAM" id="MobiDB-lite"/>
    </source>
</evidence>
<feature type="region of interest" description="Disordered" evidence="1">
    <location>
        <begin position="1"/>
        <end position="28"/>
    </location>
</feature>
<keyword evidence="3" id="KW-1185">Reference proteome</keyword>
<sequence length="51" mass="5721">MQRTRVKTVLEDDGKSNSGSGEHLSVSKKIDAPRDCRGSLLWQTKRGCLFK</sequence>
<evidence type="ECO:0000313" key="2">
    <source>
        <dbReference type="EMBL" id="SCW86403.1"/>
    </source>
</evidence>
<protein>
    <submittedName>
        <fullName evidence="2">Uncharacterized protein</fullName>
    </submittedName>
</protein>
<accession>A0A1G4TYB1</accession>
<proteinExistence type="predicted"/>
<dbReference type="Proteomes" id="UP000198601">
    <property type="component" value="Unassembled WGS sequence"/>
</dbReference>
<organism evidence="2 3">
    <name type="scientific">Paenibacillus tianmuensis</name>
    <dbReference type="NCBI Taxonomy" id="624147"/>
    <lineage>
        <taxon>Bacteria</taxon>
        <taxon>Bacillati</taxon>
        <taxon>Bacillota</taxon>
        <taxon>Bacilli</taxon>
        <taxon>Bacillales</taxon>
        <taxon>Paenibacillaceae</taxon>
        <taxon>Paenibacillus</taxon>
    </lineage>
</organism>
<name>A0A1G4TYB1_9BACL</name>
<gene>
    <name evidence="2" type="ORF">SAMN04487970_10792</name>
</gene>
<dbReference type="EMBL" id="FMTT01000079">
    <property type="protein sequence ID" value="SCW86403.1"/>
    <property type="molecule type" value="Genomic_DNA"/>
</dbReference>
<evidence type="ECO:0000313" key="3">
    <source>
        <dbReference type="Proteomes" id="UP000198601"/>
    </source>
</evidence>